<keyword evidence="1" id="KW-0472">Membrane</keyword>
<keyword evidence="1" id="KW-1133">Transmembrane helix</keyword>
<name>A0AAU8J2I9_9ACTN</name>
<feature type="transmembrane region" description="Helical" evidence="1">
    <location>
        <begin position="187"/>
        <end position="205"/>
    </location>
</feature>
<dbReference type="EMBL" id="CP159534">
    <property type="protein sequence ID" value="XCJ74430.1"/>
    <property type="molecule type" value="Genomic_DNA"/>
</dbReference>
<protein>
    <recommendedName>
        <fullName evidence="3">DUF3592 domain-containing protein</fullName>
    </recommendedName>
</protein>
<dbReference type="AlphaFoldDB" id="A0AAU8J2I9"/>
<proteinExistence type="predicted"/>
<dbReference type="RefSeq" id="WP_353945874.1">
    <property type="nucleotide sequence ID" value="NZ_CP159534.1"/>
</dbReference>
<dbReference type="KEGG" id="stac:ABII15_32630"/>
<evidence type="ECO:0008006" key="3">
    <source>
        <dbReference type="Google" id="ProtNLM"/>
    </source>
</evidence>
<evidence type="ECO:0000313" key="2">
    <source>
        <dbReference type="EMBL" id="XCJ74430.1"/>
    </source>
</evidence>
<accession>A0AAU8J2I9</accession>
<keyword evidence="1" id="KW-0812">Transmembrane</keyword>
<sequence length="206" mass="21845">MTLRRLLTLPALLGSLCAGGAFVTVLFGAFGGPSWLLVIGLTLSALVLALLGDVAEKSPDGAVALGLRSGGPRAHAPALVRGVRAVDRETGRVAGDARAQESVFAFDLVVVPEDRPAYRVEVRHPLDLQDLLHQDRAVVEYDPKQPWRVVVPDNPPGEWRARARRLDPDTVSVPDAPRRGLPPGSQVLVLGVLIAAAVFALVRGIG</sequence>
<evidence type="ECO:0000256" key="1">
    <source>
        <dbReference type="SAM" id="Phobius"/>
    </source>
</evidence>
<organism evidence="2">
    <name type="scientific">Streptomyces tabacisoli</name>
    <dbReference type="NCBI Taxonomy" id="3156398"/>
    <lineage>
        <taxon>Bacteria</taxon>
        <taxon>Bacillati</taxon>
        <taxon>Actinomycetota</taxon>
        <taxon>Actinomycetes</taxon>
        <taxon>Kitasatosporales</taxon>
        <taxon>Streptomycetaceae</taxon>
        <taxon>Streptomyces</taxon>
    </lineage>
</organism>
<reference evidence="2" key="1">
    <citation type="submission" date="2024-06" db="EMBL/GenBank/DDBJ databases">
        <title>Streptomyces sp. strain HUAS MG91 genome sequences.</title>
        <authorList>
            <person name="Mo P."/>
        </authorList>
    </citation>
    <scope>NUCLEOTIDE SEQUENCE</scope>
    <source>
        <strain evidence="2">HUAS MG91</strain>
    </source>
</reference>
<feature type="transmembrane region" description="Helical" evidence="1">
    <location>
        <begin position="33"/>
        <end position="51"/>
    </location>
</feature>
<gene>
    <name evidence="2" type="ORF">ABII15_32630</name>
</gene>